<evidence type="ECO:0000313" key="3">
    <source>
        <dbReference type="Proteomes" id="UP000030328"/>
    </source>
</evidence>
<dbReference type="KEGG" id="vg:24724966"/>
<organism evidence="2 3">
    <name type="scientific">Pseudomonas phage YH6</name>
    <dbReference type="NCBI Taxonomy" id="1566995"/>
    <lineage>
        <taxon>Viruses</taxon>
        <taxon>Duplodnaviria</taxon>
        <taxon>Heunggongvirae</taxon>
        <taxon>Uroviricota</taxon>
        <taxon>Caudoviricetes</taxon>
        <taxon>Schitoviridae</taxon>
        <taxon>Migulavirinae</taxon>
        <taxon>Litunavirus</taxon>
        <taxon>Litunavirus Yh6</taxon>
    </lineage>
</organism>
<accession>A0A0A0YRM6</accession>
<evidence type="ECO:0000313" key="2">
    <source>
        <dbReference type="EMBL" id="AIX13222.1"/>
    </source>
</evidence>
<dbReference type="RefSeq" id="YP_009152569.1">
    <property type="nucleotide sequence ID" value="NC_027388.1"/>
</dbReference>
<dbReference type="EMBL" id="KM974184">
    <property type="protein sequence ID" value="AIX13222.1"/>
    <property type="molecule type" value="Genomic_DNA"/>
</dbReference>
<proteinExistence type="predicted"/>
<feature type="compositionally biased region" description="Low complexity" evidence="1">
    <location>
        <begin position="109"/>
        <end position="119"/>
    </location>
</feature>
<dbReference type="OrthoDB" id="22988at10239"/>
<dbReference type="GeneID" id="24724966"/>
<reference evidence="2 3" key="1">
    <citation type="submission" date="2014-10" db="EMBL/GenBank/DDBJ databases">
        <authorList>
            <person name="Yang M."/>
            <person name="Han W."/>
        </authorList>
    </citation>
    <scope>NUCLEOTIDE SEQUENCE [LARGE SCALE GENOMIC DNA]</scope>
</reference>
<name>A0A0A0YRM6_9CAUD</name>
<feature type="compositionally biased region" description="Acidic residues" evidence="1">
    <location>
        <begin position="120"/>
        <end position="130"/>
    </location>
</feature>
<sequence>MKIELQQAEVAAGIATYLTANGLKADASQLTISFQTTRKGDGGIVAFVEVPELAVASLVGTKAPVATEPQVAEVAEKPKKAEKKVVNTEAAAGLAAAVAESKASEEAPVEVATEEPAVATEEEAKEEEPEAGQAAPASTGGSLFS</sequence>
<evidence type="ECO:0000256" key="1">
    <source>
        <dbReference type="SAM" id="MobiDB-lite"/>
    </source>
</evidence>
<protein>
    <submittedName>
        <fullName evidence="2">Uncharacterized protein</fullName>
    </submittedName>
</protein>
<gene>
    <name evidence="2" type="ORF">YH6_069</name>
</gene>
<feature type="region of interest" description="Disordered" evidence="1">
    <location>
        <begin position="96"/>
        <end position="145"/>
    </location>
</feature>
<dbReference type="Proteomes" id="UP000030328">
    <property type="component" value="Segment"/>
</dbReference>
<keyword evidence="3" id="KW-1185">Reference proteome</keyword>